<dbReference type="SUPFAM" id="SSF51045">
    <property type="entry name" value="WW domain"/>
    <property type="match status" value="2"/>
</dbReference>
<evidence type="ECO:0000256" key="1">
    <source>
        <dbReference type="SAM" id="MobiDB-lite"/>
    </source>
</evidence>
<dbReference type="SMART" id="SM00456">
    <property type="entry name" value="WW"/>
    <property type="match status" value="2"/>
</dbReference>
<evidence type="ECO:0000259" key="2">
    <source>
        <dbReference type="PROSITE" id="PS50020"/>
    </source>
</evidence>
<evidence type="ECO:0000313" key="4">
    <source>
        <dbReference type="Proteomes" id="UP001530377"/>
    </source>
</evidence>
<feature type="compositionally biased region" description="Low complexity" evidence="1">
    <location>
        <begin position="40"/>
        <end position="51"/>
    </location>
</feature>
<keyword evidence="4" id="KW-1185">Reference proteome</keyword>
<dbReference type="AlphaFoldDB" id="A0ABD3R0C9"/>
<dbReference type="Proteomes" id="UP001530377">
    <property type="component" value="Unassembled WGS sequence"/>
</dbReference>
<dbReference type="EMBL" id="JALLPB020000858">
    <property type="protein sequence ID" value="KAL3806229.1"/>
    <property type="molecule type" value="Genomic_DNA"/>
</dbReference>
<dbReference type="Pfam" id="PF00397">
    <property type="entry name" value="WW"/>
    <property type="match status" value="2"/>
</dbReference>
<evidence type="ECO:0000313" key="3">
    <source>
        <dbReference type="EMBL" id="KAL3806229.1"/>
    </source>
</evidence>
<dbReference type="InterPro" id="IPR036020">
    <property type="entry name" value="WW_dom_sf"/>
</dbReference>
<dbReference type="Gene3D" id="2.20.70.10">
    <property type="match status" value="2"/>
</dbReference>
<reference evidence="3 4" key="1">
    <citation type="submission" date="2024-10" db="EMBL/GenBank/DDBJ databases">
        <title>Updated reference genomes for cyclostephanoid diatoms.</title>
        <authorList>
            <person name="Roberts W.R."/>
            <person name="Alverson A.J."/>
        </authorList>
    </citation>
    <scope>NUCLEOTIDE SEQUENCE [LARGE SCALE GENOMIC DNA]</scope>
    <source>
        <strain evidence="3 4">AJA228-03</strain>
    </source>
</reference>
<accession>A0ABD3R0C9</accession>
<organism evidence="3 4">
    <name type="scientific">Cyclostephanos tholiformis</name>
    <dbReference type="NCBI Taxonomy" id="382380"/>
    <lineage>
        <taxon>Eukaryota</taxon>
        <taxon>Sar</taxon>
        <taxon>Stramenopiles</taxon>
        <taxon>Ochrophyta</taxon>
        <taxon>Bacillariophyta</taxon>
        <taxon>Coscinodiscophyceae</taxon>
        <taxon>Thalassiosirophycidae</taxon>
        <taxon>Stephanodiscales</taxon>
        <taxon>Stephanodiscaceae</taxon>
        <taxon>Cyclostephanos</taxon>
    </lineage>
</organism>
<protein>
    <recommendedName>
        <fullName evidence="2">WW domain-containing protein</fullName>
    </recommendedName>
</protein>
<comment type="caution">
    <text evidence="3">The sequence shown here is derived from an EMBL/GenBank/DDBJ whole genome shotgun (WGS) entry which is preliminary data.</text>
</comment>
<feature type="region of interest" description="Disordered" evidence="1">
    <location>
        <begin position="1"/>
        <end position="56"/>
    </location>
</feature>
<sequence length="270" mass="30256">MRLLPLSSHVSRRPPPADVVVRHRRQTRPPRASPHVMYLSSTSSSSSSSSSPPEALGTCGNWSAYIDESKGLVYYFNPRTGESRWEPPSGTDFSDVRTNIGTTKRREMRTRLRNYLEDRLNESASEFVGSFSDTSVVDDGSRISGGARTNMIGRTNNIVAGGGNAETRNKYIVSEWGRYQALIDDKRGLIYYHDTWTRESSWERPEGFPPFKLSASRRIALEERNRRYLEWHGDSDGGNMPQGSDENAAVVSDANHSNDGTMESPEFAPE</sequence>
<proteinExistence type="predicted"/>
<dbReference type="CDD" id="cd00201">
    <property type="entry name" value="WW"/>
    <property type="match status" value="2"/>
</dbReference>
<dbReference type="InterPro" id="IPR001202">
    <property type="entry name" value="WW_dom"/>
</dbReference>
<feature type="domain" description="WW" evidence="2">
    <location>
        <begin position="62"/>
        <end position="90"/>
    </location>
</feature>
<name>A0ABD3R0C9_9STRA</name>
<dbReference type="PROSITE" id="PS50020">
    <property type="entry name" value="WW_DOMAIN_2"/>
    <property type="match status" value="1"/>
</dbReference>
<gene>
    <name evidence="3" type="ORF">ACHAXA_008671</name>
</gene>
<dbReference type="PROSITE" id="PS01159">
    <property type="entry name" value="WW_DOMAIN_1"/>
    <property type="match status" value="1"/>
</dbReference>
<feature type="region of interest" description="Disordered" evidence="1">
    <location>
        <begin position="231"/>
        <end position="270"/>
    </location>
</feature>